<dbReference type="KEGG" id="als:DJ013_21655"/>
<dbReference type="Gene3D" id="3.40.50.720">
    <property type="entry name" value="NAD(P)-binding Rossmann-like Domain"/>
    <property type="match status" value="1"/>
</dbReference>
<dbReference type="Proteomes" id="UP000249873">
    <property type="component" value="Chromosome"/>
</dbReference>
<dbReference type="OrthoDB" id="9780595at2"/>
<dbReference type="RefSeq" id="WP_111374014.1">
    <property type="nucleotide sequence ID" value="NZ_CP029480.1"/>
</dbReference>
<dbReference type="CDD" id="cd08946">
    <property type="entry name" value="SDR_e"/>
    <property type="match status" value="1"/>
</dbReference>
<evidence type="ECO:0000313" key="4">
    <source>
        <dbReference type="Proteomes" id="UP000249873"/>
    </source>
</evidence>
<keyword evidence="4" id="KW-1185">Reference proteome</keyword>
<dbReference type="InterPro" id="IPR001509">
    <property type="entry name" value="Epimerase_deHydtase"/>
</dbReference>
<comment type="similarity">
    <text evidence="1">Belongs to the NAD(P)-dependent epimerase/dehydratase family.</text>
</comment>
<reference evidence="3 4" key="1">
    <citation type="submission" date="2018-05" db="EMBL/GenBank/DDBJ databases">
        <title>Complete genome sequence of Arcticibacterium luteifluviistationis SM1504T, a cytophagaceae bacterium isolated from Arctic surface seawater.</title>
        <authorList>
            <person name="Li Y."/>
            <person name="Qin Q.-L."/>
        </authorList>
    </citation>
    <scope>NUCLEOTIDE SEQUENCE [LARGE SCALE GENOMIC DNA]</scope>
    <source>
        <strain evidence="3 4">SM1504</strain>
    </source>
</reference>
<dbReference type="AlphaFoldDB" id="A0A2Z4GHV9"/>
<dbReference type="PANTHER" id="PTHR43000">
    <property type="entry name" value="DTDP-D-GLUCOSE 4,6-DEHYDRATASE-RELATED"/>
    <property type="match status" value="1"/>
</dbReference>
<organism evidence="3 4">
    <name type="scientific">Arcticibacterium luteifluviistationis</name>
    <dbReference type="NCBI Taxonomy" id="1784714"/>
    <lineage>
        <taxon>Bacteria</taxon>
        <taxon>Pseudomonadati</taxon>
        <taxon>Bacteroidota</taxon>
        <taxon>Cytophagia</taxon>
        <taxon>Cytophagales</taxon>
        <taxon>Leadbetterellaceae</taxon>
        <taxon>Arcticibacterium</taxon>
    </lineage>
</organism>
<proteinExistence type="inferred from homology"/>
<dbReference type="EMBL" id="CP029480">
    <property type="protein sequence ID" value="AWW00648.1"/>
    <property type="molecule type" value="Genomic_DNA"/>
</dbReference>
<evidence type="ECO:0000259" key="2">
    <source>
        <dbReference type="Pfam" id="PF01370"/>
    </source>
</evidence>
<sequence length="315" mass="36301">MEVNQKKILITGGLGNLGSWLTEHFCNQGYDVTVLTKRLRKLEFDSPFKTLVCDISSQTDCSEKLTEKYHTVIHCASMNEHKDDSYPKDALLVNSLGTRNILEALNSNKPEHFIYFSTFHVYGKNTGEITEETDTVPMNDYGITHLFAEYYVKQYHAKFDIPYSIIRLSNSYGCPKDYDSSKWYLILNDLSKMAFKEKKIVLKGNGLASRDFIWMGDVCQIIEELSRNTATNNTFNLSSEKSYSLLDIAEAVQTAFQNQFGERLEIKLNTNDPYKPGEPMYINSSKIKRQINYKAEAHFVEEAENIFKFLEKEKN</sequence>
<dbReference type="SUPFAM" id="SSF51735">
    <property type="entry name" value="NAD(P)-binding Rossmann-fold domains"/>
    <property type="match status" value="1"/>
</dbReference>
<accession>A0A2Z4GHV9</accession>
<evidence type="ECO:0000313" key="3">
    <source>
        <dbReference type="EMBL" id="AWW00648.1"/>
    </source>
</evidence>
<protein>
    <recommendedName>
        <fullName evidence="2">NAD-dependent epimerase/dehydratase domain-containing protein</fullName>
    </recommendedName>
</protein>
<dbReference type="Pfam" id="PF01370">
    <property type="entry name" value="Epimerase"/>
    <property type="match status" value="1"/>
</dbReference>
<evidence type="ECO:0000256" key="1">
    <source>
        <dbReference type="ARBA" id="ARBA00007637"/>
    </source>
</evidence>
<name>A0A2Z4GHV9_9BACT</name>
<dbReference type="InterPro" id="IPR036291">
    <property type="entry name" value="NAD(P)-bd_dom_sf"/>
</dbReference>
<feature type="domain" description="NAD-dependent epimerase/dehydratase" evidence="2">
    <location>
        <begin position="8"/>
        <end position="237"/>
    </location>
</feature>
<gene>
    <name evidence="3" type="ORF">DJ013_21655</name>
</gene>